<dbReference type="InterPro" id="IPR027417">
    <property type="entry name" value="P-loop_NTPase"/>
</dbReference>
<dbReference type="Gene3D" id="2.40.50.140">
    <property type="entry name" value="Nucleic acid-binding proteins"/>
    <property type="match status" value="1"/>
</dbReference>
<comment type="caution">
    <text evidence="7">The sequence shown here is derived from an EMBL/GenBank/DDBJ whole genome shotgun (WGS) entry which is preliminary data.</text>
</comment>
<dbReference type="STRING" id="1752398.A8M32_24810"/>
<dbReference type="FunFam" id="3.40.50.300:FF:000042">
    <property type="entry name" value="Maltose/maltodextrin ABC transporter, ATP-binding protein"/>
    <property type="match status" value="1"/>
</dbReference>
<evidence type="ECO:0000256" key="5">
    <source>
        <dbReference type="ARBA" id="ARBA00022840"/>
    </source>
</evidence>
<dbReference type="InterPro" id="IPR012340">
    <property type="entry name" value="NA-bd_OB-fold"/>
</dbReference>
<dbReference type="Pfam" id="PF08402">
    <property type="entry name" value="TOBE_2"/>
    <property type="match status" value="1"/>
</dbReference>
<dbReference type="Pfam" id="PF00005">
    <property type="entry name" value="ABC_tran"/>
    <property type="match status" value="1"/>
</dbReference>
<dbReference type="EMBL" id="LYBW01000064">
    <property type="protein sequence ID" value="ODR88693.1"/>
    <property type="molecule type" value="Genomic_DNA"/>
</dbReference>
<dbReference type="PROSITE" id="PS00211">
    <property type="entry name" value="ABC_TRANSPORTER_1"/>
    <property type="match status" value="1"/>
</dbReference>
<proteinExistence type="inferred from homology"/>
<dbReference type="Proteomes" id="UP000094342">
    <property type="component" value="Unassembled WGS sequence"/>
</dbReference>
<dbReference type="GO" id="GO:0005524">
    <property type="term" value="F:ATP binding"/>
    <property type="evidence" value="ECO:0007669"/>
    <property type="project" value="UniProtKB-KW"/>
</dbReference>
<dbReference type="InterPro" id="IPR013611">
    <property type="entry name" value="Transp-assoc_OB_typ2"/>
</dbReference>
<dbReference type="InterPro" id="IPR047641">
    <property type="entry name" value="ABC_transpr_MalK/UgpC-like"/>
</dbReference>
<dbReference type="OrthoDB" id="8188565at2"/>
<dbReference type="InterPro" id="IPR017871">
    <property type="entry name" value="ABC_transporter-like_CS"/>
</dbReference>
<evidence type="ECO:0000256" key="3">
    <source>
        <dbReference type="ARBA" id="ARBA00022448"/>
    </source>
</evidence>
<dbReference type="PANTHER" id="PTHR43875:SF1">
    <property type="entry name" value="OSMOPROTECTIVE COMPOUNDS UPTAKE ATP-BINDING PROTEIN GGTA"/>
    <property type="match status" value="1"/>
</dbReference>
<dbReference type="GO" id="GO:0140359">
    <property type="term" value="F:ABC-type transporter activity"/>
    <property type="evidence" value="ECO:0007669"/>
    <property type="project" value="InterPro"/>
</dbReference>
<keyword evidence="3" id="KW-0813">Transport</keyword>
<dbReference type="RefSeq" id="WP_069461077.1">
    <property type="nucleotide sequence ID" value="NZ_LYBW01000064.1"/>
</dbReference>
<comment type="similarity">
    <text evidence="2">Belongs to the ABC transporter superfamily.</text>
</comment>
<keyword evidence="4" id="KW-0547">Nucleotide-binding</keyword>
<sequence length="357" mass="39610">MASVRFENVTKKFGDFVAVANFNLEIKDKEFLVLLGPSGCGKTTTMRMVAGLEEPTSGDIYIDSDRINDVLPKYRDVAMVFQSYALYPHLTVEDNIGYPLKIRKVPPDIYKRRIAEVARRVELDTMLKRLPKELSGGQRQRVALARAIVRTPRVFLMDEPLSNLDAKLRTQMRAELKHLQHELQVTTIYVTHDQIEAMTLAHRVAVMNRGVIEQLGTPRDIYSNPRTLFVAGFIGSPAMNLIPGEMRGGVFASAGLKVGGAGRIDLHRAVLGVRPEDIQVTSAGAPDANLVAPIYSVELTGENTLVSLQLGGELITLRADKNFPGQIDQPVGVKIAADRMFLFDAETARRVDFQPDR</sequence>
<evidence type="ECO:0000256" key="1">
    <source>
        <dbReference type="ARBA" id="ARBA00004417"/>
    </source>
</evidence>
<dbReference type="InterPro" id="IPR003439">
    <property type="entry name" value="ABC_transporter-like_ATP-bd"/>
</dbReference>
<dbReference type="SUPFAM" id="SSF52540">
    <property type="entry name" value="P-loop containing nucleoside triphosphate hydrolases"/>
    <property type="match status" value="1"/>
</dbReference>
<keyword evidence="5 7" id="KW-0067">ATP-binding</keyword>
<dbReference type="GO" id="GO:0055052">
    <property type="term" value="C:ATP-binding cassette (ABC) transporter complex, substrate-binding subunit-containing"/>
    <property type="evidence" value="ECO:0007669"/>
    <property type="project" value="TreeGrafter"/>
</dbReference>
<evidence type="ECO:0000313" key="7">
    <source>
        <dbReference type="EMBL" id="ODR88693.1"/>
    </source>
</evidence>
<dbReference type="GO" id="GO:0008643">
    <property type="term" value="P:carbohydrate transport"/>
    <property type="evidence" value="ECO:0007669"/>
    <property type="project" value="InterPro"/>
</dbReference>
<dbReference type="GO" id="GO:0016887">
    <property type="term" value="F:ATP hydrolysis activity"/>
    <property type="evidence" value="ECO:0007669"/>
    <property type="project" value="InterPro"/>
</dbReference>
<evidence type="ECO:0000256" key="4">
    <source>
        <dbReference type="ARBA" id="ARBA00022741"/>
    </source>
</evidence>
<organism evidence="7 8">
    <name type="scientific">Sinorhizobium alkalisoli</name>
    <dbReference type="NCBI Taxonomy" id="1752398"/>
    <lineage>
        <taxon>Bacteria</taxon>
        <taxon>Pseudomonadati</taxon>
        <taxon>Pseudomonadota</taxon>
        <taxon>Alphaproteobacteria</taxon>
        <taxon>Hyphomicrobiales</taxon>
        <taxon>Rhizobiaceae</taxon>
        <taxon>Sinorhizobium/Ensifer group</taxon>
        <taxon>Sinorhizobium</taxon>
    </lineage>
</organism>
<reference evidence="8" key="1">
    <citation type="submission" date="2016-05" db="EMBL/GenBank/DDBJ databases">
        <authorList>
            <person name="Li Y."/>
        </authorList>
    </citation>
    <scope>NUCLEOTIDE SEQUENCE [LARGE SCALE GENOMIC DNA]</scope>
    <source>
        <strain evidence="8">YIC4027</strain>
    </source>
</reference>
<dbReference type="InterPro" id="IPR003593">
    <property type="entry name" value="AAA+_ATPase"/>
</dbReference>
<keyword evidence="8" id="KW-1185">Reference proteome</keyword>
<dbReference type="PANTHER" id="PTHR43875">
    <property type="entry name" value="MALTODEXTRIN IMPORT ATP-BINDING PROTEIN MSMX"/>
    <property type="match status" value="1"/>
</dbReference>
<comment type="subcellular location">
    <subcellularLocation>
        <location evidence="1">Cell inner membrane</location>
        <topology evidence="1">Peripheral membrane protein</topology>
    </subcellularLocation>
</comment>
<accession>A0A1E3V4Z5</accession>
<dbReference type="SMART" id="SM00382">
    <property type="entry name" value="AAA"/>
    <property type="match status" value="1"/>
</dbReference>
<protein>
    <submittedName>
        <fullName evidence="7">ABC transporter ATP-binding protein</fullName>
    </submittedName>
</protein>
<dbReference type="InterPro" id="IPR008995">
    <property type="entry name" value="Mo/tungstate-bd_C_term_dom"/>
</dbReference>
<dbReference type="InterPro" id="IPR015855">
    <property type="entry name" value="ABC_transpr_MalK-like"/>
</dbReference>
<dbReference type="Gene3D" id="2.40.50.100">
    <property type="match status" value="1"/>
</dbReference>
<dbReference type="AlphaFoldDB" id="A0A1E3V4Z5"/>
<dbReference type="NCBIfam" id="NF008653">
    <property type="entry name" value="PRK11650.1"/>
    <property type="match status" value="1"/>
</dbReference>
<evidence type="ECO:0000259" key="6">
    <source>
        <dbReference type="PROSITE" id="PS50893"/>
    </source>
</evidence>
<feature type="domain" description="ABC transporter" evidence="6">
    <location>
        <begin position="4"/>
        <end position="234"/>
    </location>
</feature>
<dbReference type="SUPFAM" id="SSF50331">
    <property type="entry name" value="MOP-like"/>
    <property type="match status" value="1"/>
</dbReference>
<name>A0A1E3V4Z5_9HYPH</name>
<evidence type="ECO:0000256" key="2">
    <source>
        <dbReference type="ARBA" id="ARBA00005417"/>
    </source>
</evidence>
<dbReference type="Gene3D" id="3.40.50.300">
    <property type="entry name" value="P-loop containing nucleotide triphosphate hydrolases"/>
    <property type="match status" value="1"/>
</dbReference>
<gene>
    <name evidence="7" type="ORF">A8M32_24810</name>
</gene>
<dbReference type="PROSITE" id="PS50893">
    <property type="entry name" value="ABC_TRANSPORTER_2"/>
    <property type="match status" value="1"/>
</dbReference>
<evidence type="ECO:0000313" key="8">
    <source>
        <dbReference type="Proteomes" id="UP000094342"/>
    </source>
</evidence>
<dbReference type="CDD" id="cd03301">
    <property type="entry name" value="ABC_MalK_N"/>
    <property type="match status" value="1"/>
</dbReference>